<dbReference type="Proteomes" id="UP001324115">
    <property type="component" value="Unassembled WGS sequence"/>
</dbReference>
<name>A0AAN7J505_QUERU</name>
<evidence type="ECO:0000313" key="4">
    <source>
        <dbReference type="Proteomes" id="UP001324115"/>
    </source>
</evidence>
<comment type="caution">
    <text evidence="3">The sequence shown here is derived from an EMBL/GenBank/DDBJ whole genome shotgun (WGS) entry which is preliminary data.</text>
</comment>
<evidence type="ECO:0000313" key="3">
    <source>
        <dbReference type="EMBL" id="KAK4599559.1"/>
    </source>
</evidence>
<protein>
    <submittedName>
        <fullName evidence="3">Uncharacterized protein</fullName>
    </submittedName>
</protein>
<accession>A0AAN7J505</accession>
<dbReference type="InterPro" id="IPR011344">
    <property type="entry name" value="ssDNA-bd"/>
</dbReference>
<dbReference type="PANTHER" id="PTHR10302">
    <property type="entry name" value="SINGLE-STRANDED DNA-BINDING PROTEIN"/>
    <property type="match status" value="1"/>
</dbReference>
<dbReference type="AlphaFoldDB" id="A0AAN7J505"/>
<proteinExistence type="predicted"/>
<evidence type="ECO:0000256" key="1">
    <source>
        <dbReference type="ARBA" id="ARBA00023125"/>
    </source>
</evidence>
<dbReference type="PANTHER" id="PTHR10302:SF18">
    <property type="entry name" value="PROTEIN OSB1, MITOCHONDRIAL"/>
    <property type="match status" value="1"/>
</dbReference>
<keyword evidence="1 2" id="KW-0238">DNA-binding</keyword>
<keyword evidence="4" id="KW-1185">Reference proteome</keyword>
<reference evidence="3 4" key="1">
    <citation type="journal article" date="2023" name="G3 (Bethesda)">
        <title>A haplotype-resolved chromosome-scale genome for Quercus rubra L. provides insights into the genetics of adaptive traits for red oak species.</title>
        <authorList>
            <person name="Kapoor B."/>
            <person name="Jenkins J."/>
            <person name="Schmutz J."/>
            <person name="Zhebentyayeva T."/>
            <person name="Kuelheim C."/>
            <person name="Coggeshall M."/>
            <person name="Heim C."/>
            <person name="Lasky J.R."/>
            <person name="Leites L."/>
            <person name="Islam-Faridi N."/>
            <person name="Romero-Severson J."/>
            <person name="DeLeo V.L."/>
            <person name="Lucas S.M."/>
            <person name="Lazic D."/>
            <person name="Gailing O."/>
            <person name="Carlson J."/>
            <person name="Staton M."/>
        </authorList>
    </citation>
    <scope>NUCLEOTIDE SEQUENCE [LARGE SCALE GENOMIC DNA]</scope>
    <source>
        <strain evidence="3">Pseudo-F2</strain>
    </source>
</reference>
<dbReference type="InterPro" id="IPR012340">
    <property type="entry name" value="NA-bd_OB-fold"/>
</dbReference>
<dbReference type="GO" id="GO:0006264">
    <property type="term" value="P:mitochondrial DNA replication"/>
    <property type="evidence" value="ECO:0007669"/>
    <property type="project" value="TreeGrafter"/>
</dbReference>
<gene>
    <name evidence="3" type="ORF">RGQ29_009556</name>
</gene>
<dbReference type="SUPFAM" id="SSF50249">
    <property type="entry name" value="Nucleic acid-binding proteins"/>
    <property type="match status" value="1"/>
</dbReference>
<organism evidence="3 4">
    <name type="scientific">Quercus rubra</name>
    <name type="common">Northern red oak</name>
    <name type="synonym">Quercus borealis</name>
    <dbReference type="NCBI Taxonomy" id="3512"/>
    <lineage>
        <taxon>Eukaryota</taxon>
        <taxon>Viridiplantae</taxon>
        <taxon>Streptophyta</taxon>
        <taxon>Embryophyta</taxon>
        <taxon>Tracheophyta</taxon>
        <taxon>Spermatophyta</taxon>
        <taxon>Magnoliopsida</taxon>
        <taxon>eudicotyledons</taxon>
        <taxon>Gunneridae</taxon>
        <taxon>Pentapetalae</taxon>
        <taxon>rosids</taxon>
        <taxon>fabids</taxon>
        <taxon>Fagales</taxon>
        <taxon>Fagaceae</taxon>
        <taxon>Quercus</taxon>
    </lineage>
</organism>
<evidence type="ECO:0000256" key="2">
    <source>
        <dbReference type="PROSITE-ProRule" id="PRU00252"/>
    </source>
</evidence>
<dbReference type="InterPro" id="IPR000424">
    <property type="entry name" value="Primosome_PriB/ssb"/>
</dbReference>
<dbReference type="GO" id="GO:0042645">
    <property type="term" value="C:mitochondrial nucleoid"/>
    <property type="evidence" value="ECO:0007669"/>
    <property type="project" value="TreeGrafter"/>
</dbReference>
<dbReference type="EMBL" id="JAXUIC010000002">
    <property type="protein sequence ID" value="KAK4599559.1"/>
    <property type="molecule type" value="Genomic_DNA"/>
</dbReference>
<dbReference type="PROSITE" id="PS50935">
    <property type="entry name" value="SSB"/>
    <property type="match status" value="1"/>
</dbReference>
<dbReference type="GO" id="GO:0003697">
    <property type="term" value="F:single-stranded DNA binding"/>
    <property type="evidence" value="ECO:0007669"/>
    <property type="project" value="InterPro"/>
</dbReference>
<sequence length="263" mass="30274">MNTHRFGALIRNAKRFYSSSPAIARPEKFFFADDGEAGSSVFRHALKFQRPATIMWNKQLLNSGSFIGTVEIPLKVADTRKTGRFGVHTILSVNRTLRILLLMWDEMAEMSLQHLKPNDFIYVSGPLGCYTKAHEDGGLKTYYKVTVEELNYVARDGQGLTSQKVEESQFGAGRADLEGYENCNYLWQVFFTNPYEWRDLRKCKVNPRQPDFTHKDTGEALWLSPNDPPWIKRQLQLLDTQMAEQGQGDFGLRSRVSMWVYDE</sequence>